<dbReference type="InterPro" id="IPR029058">
    <property type="entry name" value="AB_hydrolase_fold"/>
</dbReference>
<dbReference type="AlphaFoldDB" id="A0A1Y4LDF9"/>
<dbReference type="PANTHER" id="PTHR11614">
    <property type="entry name" value="PHOSPHOLIPASE-RELATED"/>
    <property type="match status" value="1"/>
</dbReference>
<evidence type="ECO:0000313" key="3">
    <source>
        <dbReference type="Proteomes" id="UP000195897"/>
    </source>
</evidence>
<dbReference type="Pfam" id="PF12146">
    <property type="entry name" value="Hydrolase_4"/>
    <property type="match status" value="1"/>
</dbReference>
<protein>
    <recommendedName>
        <fullName evidence="1">Serine aminopeptidase S33 domain-containing protein</fullName>
    </recommendedName>
</protein>
<evidence type="ECO:0000313" key="2">
    <source>
        <dbReference type="EMBL" id="OUP52881.1"/>
    </source>
</evidence>
<dbReference type="EMBL" id="NFKK01000007">
    <property type="protein sequence ID" value="OUP52881.1"/>
    <property type="molecule type" value="Genomic_DNA"/>
</dbReference>
<reference evidence="3" key="1">
    <citation type="submission" date="2017-04" db="EMBL/GenBank/DDBJ databases">
        <title>Function of individual gut microbiota members based on whole genome sequencing of pure cultures obtained from chicken caecum.</title>
        <authorList>
            <person name="Medvecky M."/>
            <person name="Cejkova D."/>
            <person name="Polansky O."/>
            <person name="Karasova D."/>
            <person name="Kubasova T."/>
            <person name="Cizek A."/>
            <person name="Rychlik I."/>
        </authorList>
    </citation>
    <scope>NUCLEOTIDE SEQUENCE [LARGE SCALE GENOMIC DNA]</scope>
    <source>
        <strain evidence="3">An180</strain>
    </source>
</reference>
<dbReference type="Proteomes" id="UP000195897">
    <property type="component" value="Unassembled WGS sequence"/>
</dbReference>
<organism evidence="2 3">
    <name type="scientific">Butyricicoccus pullicaecorum</name>
    <dbReference type="NCBI Taxonomy" id="501571"/>
    <lineage>
        <taxon>Bacteria</taxon>
        <taxon>Bacillati</taxon>
        <taxon>Bacillota</taxon>
        <taxon>Clostridia</taxon>
        <taxon>Eubacteriales</taxon>
        <taxon>Butyricicoccaceae</taxon>
        <taxon>Butyricicoccus</taxon>
    </lineage>
</organism>
<proteinExistence type="predicted"/>
<name>A0A1Y4LDF9_9FIRM</name>
<dbReference type="Gene3D" id="3.40.50.1820">
    <property type="entry name" value="alpha/beta hydrolase"/>
    <property type="match status" value="1"/>
</dbReference>
<dbReference type="SUPFAM" id="SSF53474">
    <property type="entry name" value="alpha/beta-Hydrolases"/>
    <property type="match status" value="1"/>
</dbReference>
<evidence type="ECO:0000259" key="1">
    <source>
        <dbReference type="Pfam" id="PF12146"/>
    </source>
</evidence>
<comment type="caution">
    <text evidence="2">The sequence shown here is derived from an EMBL/GenBank/DDBJ whole genome shotgun (WGS) entry which is preliminary data.</text>
</comment>
<feature type="domain" description="Serine aminopeptidase S33" evidence="1">
    <location>
        <begin position="31"/>
        <end position="294"/>
    </location>
</feature>
<accession>A0A1Y4LDF9</accession>
<dbReference type="InterPro" id="IPR022742">
    <property type="entry name" value="Hydrolase_4"/>
</dbReference>
<dbReference type="InterPro" id="IPR051044">
    <property type="entry name" value="MAG_DAG_Lipase"/>
</dbReference>
<sequence length="331" mass="37017">MDIKCTQNIFKSSNGRSNVAYYILMPEGVELRGIVQISHGMCEYFSRYTVFAKYLCSLGFIVCGNDHIGHGASAARSTELGFFAVRDGWSFLTEDMKTLTDIMQTRFPDLPYFVLGHSMGSLITRLYLTEVGDRLTGCILSGTAGPNPFARTGVRLANSVAHSKGMTYRSAFLSNLAFKSYNRRIPDPQTTFDWLSRDKNIVQMFQSDAKCNFVFTAAGFRDLFTLVERANSSKCFKSTPHDLPLLLISGDRDPVGGYGEGVRRVARLYQAAGQKDLDVIFYKDGRHEILNETNHLDVFGDISRWLEKHLQSAEASAPDTKEDTPNVDCDD</sequence>
<gene>
    <name evidence="2" type="ORF">B5F17_07820</name>
</gene>